<proteinExistence type="predicted"/>
<comment type="caution">
    <text evidence="1">The sequence shown here is derived from an EMBL/GenBank/DDBJ whole genome shotgun (WGS) entry which is preliminary data.</text>
</comment>
<accession>A0ABW3M4N5</accession>
<protein>
    <submittedName>
        <fullName evidence="1">Uncharacterized protein</fullName>
    </submittedName>
</protein>
<dbReference type="Proteomes" id="UP001597045">
    <property type="component" value="Unassembled WGS sequence"/>
</dbReference>
<name>A0ABW3M4N5_9PSEU</name>
<reference evidence="2" key="1">
    <citation type="journal article" date="2019" name="Int. J. Syst. Evol. Microbiol.">
        <title>The Global Catalogue of Microorganisms (GCM) 10K type strain sequencing project: providing services to taxonomists for standard genome sequencing and annotation.</title>
        <authorList>
            <consortium name="The Broad Institute Genomics Platform"/>
            <consortium name="The Broad Institute Genome Sequencing Center for Infectious Disease"/>
            <person name="Wu L."/>
            <person name="Ma J."/>
        </authorList>
    </citation>
    <scope>NUCLEOTIDE SEQUENCE [LARGE SCALE GENOMIC DNA]</scope>
    <source>
        <strain evidence="2">JCM 31486</strain>
    </source>
</reference>
<keyword evidence="2" id="KW-1185">Reference proteome</keyword>
<organism evidence="1 2">
    <name type="scientific">Kibdelosporangium lantanae</name>
    <dbReference type="NCBI Taxonomy" id="1497396"/>
    <lineage>
        <taxon>Bacteria</taxon>
        <taxon>Bacillati</taxon>
        <taxon>Actinomycetota</taxon>
        <taxon>Actinomycetes</taxon>
        <taxon>Pseudonocardiales</taxon>
        <taxon>Pseudonocardiaceae</taxon>
        <taxon>Kibdelosporangium</taxon>
    </lineage>
</organism>
<evidence type="ECO:0000313" key="2">
    <source>
        <dbReference type="Proteomes" id="UP001597045"/>
    </source>
</evidence>
<gene>
    <name evidence="1" type="ORF">ACFQ1S_02545</name>
</gene>
<sequence length="74" mass="7945">MATLIERIRSWLVTQFAGCSDDPALGGVDDLADEAWTRFSARTALSPQTVGQSKLCEFANETPCFKGTVDGHGP</sequence>
<dbReference type="EMBL" id="JBHTIS010000073">
    <property type="protein sequence ID" value="MFD1044549.1"/>
    <property type="molecule type" value="Genomic_DNA"/>
</dbReference>
<evidence type="ECO:0000313" key="1">
    <source>
        <dbReference type="EMBL" id="MFD1044549.1"/>
    </source>
</evidence>